<keyword evidence="10" id="KW-1185">Reference proteome</keyword>
<dbReference type="InterPro" id="IPR038323">
    <property type="entry name" value="ArAE_1_C_sf"/>
</dbReference>
<gene>
    <name evidence="9" type="ORF">ATL39_2133</name>
</gene>
<evidence type="ECO:0000313" key="9">
    <source>
        <dbReference type="EMBL" id="RKD72937.1"/>
    </source>
</evidence>
<keyword evidence="5 7" id="KW-0472">Membrane</keyword>
<dbReference type="Pfam" id="PF06081">
    <property type="entry name" value="ArAE_1"/>
    <property type="match status" value="1"/>
</dbReference>
<comment type="caution">
    <text evidence="9">The sequence shown here is derived from an EMBL/GenBank/DDBJ whole genome shotgun (WGS) entry which is preliminary data.</text>
</comment>
<feature type="domain" description="Putative aromatic acid exporter C-terminal" evidence="8">
    <location>
        <begin position="150"/>
        <end position="312"/>
    </location>
</feature>
<evidence type="ECO:0000259" key="8">
    <source>
        <dbReference type="Pfam" id="PF11728"/>
    </source>
</evidence>
<protein>
    <submittedName>
        <fullName evidence="9">Uncharacterized membrane protein YgaE (UPF0421/DUF939 family)</fullName>
    </submittedName>
</protein>
<dbReference type="PANTHER" id="PTHR40064:SF1">
    <property type="entry name" value="MEMBRANE PROTEIN"/>
    <property type="match status" value="1"/>
</dbReference>
<feature type="transmembrane region" description="Helical" evidence="7">
    <location>
        <begin position="58"/>
        <end position="90"/>
    </location>
</feature>
<dbReference type="Proteomes" id="UP000285120">
    <property type="component" value="Unassembled WGS sequence"/>
</dbReference>
<dbReference type="GO" id="GO:0005886">
    <property type="term" value="C:plasma membrane"/>
    <property type="evidence" value="ECO:0007669"/>
    <property type="project" value="UniProtKB-SubCell"/>
</dbReference>
<comment type="subcellular location">
    <subcellularLocation>
        <location evidence="1">Cell membrane</location>
        <topology evidence="1">Multi-pass membrane protein</topology>
    </subcellularLocation>
</comment>
<reference evidence="9 10" key="1">
    <citation type="submission" date="2018-09" db="EMBL/GenBank/DDBJ databases">
        <title>Genomic Encyclopedia of Archaeal and Bacterial Type Strains, Phase II (KMG-II): from individual species to whole genera.</title>
        <authorList>
            <person name="Goeker M."/>
        </authorList>
    </citation>
    <scope>NUCLEOTIDE SEQUENCE [LARGE SCALE GENOMIC DNA]</scope>
    <source>
        <strain evidence="9 10">DSM 17008</strain>
    </source>
</reference>
<dbReference type="EMBL" id="RAPK01000009">
    <property type="protein sequence ID" value="RKD72937.1"/>
    <property type="molecule type" value="Genomic_DNA"/>
</dbReference>
<sequence>MARFTIGYRTVKTALGAAVSIFLAQLLQLDFFVSAGIITILCISITKRDSLKISGERIVACLIGLLYATLIFELLGYHAVSIAILFLLFIPSAVSVGAKKGIVTSAVLILHVYTVGEASAALWINELALLGIGIGVALIMNLYMPNAERDLLWDQVKVEDCFRTIWKEYAKYLKEGDSSWDGKEITTASTLLSDGKSKALRNIDNHYLRYDDYFYHYFAMREKQFDVLESILPFISTFGDTVIQGEKMAEFMEELSEAVSPGNTAGYFLIRLDELREEIKEMPLPQTREEFEVRSGLFYILHELEEYLTIKKMFKPDPKRTHNVSGKRLTRDLNKKGSKK</sequence>
<dbReference type="InterPro" id="IPR010343">
    <property type="entry name" value="ArAE_1"/>
</dbReference>
<evidence type="ECO:0000256" key="4">
    <source>
        <dbReference type="ARBA" id="ARBA00022989"/>
    </source>
</evidence>
<feature type="compositionally biased region" description="Basic and acidic residues" evidence="6">
    <location>
        <begin position="329"/>
        <end position="340"/>
    </location>
</feature>
<accession>A0A419V329</accession>
<dbReference type="Pfam" id="PF11728">
    <property type="entry name" value="ArAE_1_C"/>
    <property type="match status" value="1"/>
</dbReference>
<evidence type="ECO:0000256" key="2">
    <source>
        <dbReference type="ARBA" id="ARBA00022475"/>
    </source>
</evidence>
<feature type="region of interest" description="Disordered" evidence="6">
    <location>
        <begin position="318"/>
        <end position="340"/>
    </location>
</feature>
<name>A0A419V329_9BACL</name>
<keyword evidence="4 7" id="KW-1133">Transmembrane helix</keyword>
<evidence type="ECO:0000313" key="10">
    <source>
        <dbReference type="Proteomes" id="UP000285120"/>
    </source>
</evidence>
<keyword evidence="2" id="KW-1003">Cell membrane</keyword>
<feature type="transmembrane region" description="Helical" evidence="7">
    <location>
        <begin position="20"/>
        <end position="46"/>
    </location>
</feature>
<dbReference type="OrthoDB" id="357521at2"/>
<dbReference type="InterPro" id="IPR052984">
    <property type="entry name" value="UPF0421"/>
</dbReference>
<evidence type="ECO:0000256" key="6">
    <source>
        <dbReference type="SAM" id="MobiDB-lite"/>
    </source>
</evidence>
<dbReference type="PANTHER" id="PTHR40064">
    <property type="entry name" value="MEMBRANE PROTEIN-RELATED"/>
    <property type="match status" value="1"/>
</dbReference>
<feature type="transmembrane region" description="Helical" evidence="7">
    <location>
        <begin position="120"/>
        <end position="143"/>
    </location>
</feature>
<organism evidence="9 10">
    <name type="scientific">Sinobaca qinghaiensis</name>
    <dbReference type="NCBI Taxonomy" id="342944"/>
    <lineage>
        <taxon>Bacteria</taxon>
        <taxon>Bacillati</taxon>
        <taxon>Bacillota</taxon>
        <taxon>Bacilli</taxon>
        <taxon>Bacillales</taxon>
        <taxon>Sporolactobacillaceae</taxon>
        <taxon>Sinobaca</taxon>
    </lineage>
</organism>
<evidence type="ECO:0000256" key="5">
    <source>
        <dbReference type="ARBA" id="ARBA00023136"/>
    </source>
</evidence>
<evidence type="ECO:0000256" key="1">
    <source>
        <dbReference type="ARBA" id="ARBA00004651"/>
    </source>
</evidence>
<dbReference type="AlphaFoldDB" id="A0A419V329"/>
<dbReference type="Gene3D" id="1.20.120.940">
    <property type="entry name" value="Putative aromatic acid exporter, C-terminal domain"/>
    <property type="match status" value="1"/>
</dbReference>
<keyword evidence="3 7" id="KW-0812">Transmembrane</keyword>
<dbReference type="RefSeq" id="WP_120193327.1">
    <property type="nucleotide sequence ID" value="NZ_RAPK01000009.1"/>
</dbReference>
<evidence type="ECO:0000256" key="7">
    <source>
        <dbReference type="SAM" id="Phobius"/>
    </source>
</evidence>
<evidence type="ECO:0000256" key="3">
    <source>
        <dbReference type="ARBA" id="ARBA00022692"/>
    </source>
</evidence>
<proteinExistence type="predicted"/>
<dbReference type="InterPro" id="IPR021062">
    <property type="entry name" value="ArAE_1_C"/>
</dbReference>